<evidence type="ECO:0000313" key="3">
    <source>
        <dbReference type="WBParaSite" id="Csp11.Scaffold629.g8272.t1"/>
    </source>
</evidence>
<name>A0A1I7UDN2_9PELO</name>
<sequence>MIDMFQGASIEIISAYESCDKITEDDLRYILTNAKSKYLFICTWFQHFQLYGNHQHRFNSLLVRNGYWVTIEYLMNLDCIEIRMKERWFSNEELNRFLMHWINGGNARLKCFVVDIKDFNQQMALKDIDCYMIGIEVHDNQFSEPLIHVRSTSKTPCGKVEKVKMGNKIIDLWIKESSLKTFWEDPEIGVKIISDYICDLFDIGIYLLELSECYRKMIDIFQSDPIEILDIYDDKGIDDDEFSYLITNAKATHFSVTNYSHTFELNSHPQSNFDSFLILNAYWVTIEYLMSLDCIEIRTKNRWFSNEELNQFLIHWINGGNPRLKSFVAEFFPFDEQRALNNIHVMKGEEKTRIYKSLSKNLEFENLEIRRNDGVIASIKFSEELSTFSFAVWPDNADTPYRSFVVETIASVSCV</sequence>
<reference evidence="3" key="1">
    <citation type="submission" date="2016-11" db="UniProtKB">
        <authorList>
            <consortium name="WormBaseParasite"/>
        </authorList>
    </citation>
    <scope>IDENTIFICATION</scope>
</reference>
<organism evidence="2 3">
    <name type="scientific">Caenorhabditis tropicalis</name>
    <dbReference type="NCBI Taxonomy" id="1561998"/>
    <lineage>
        <taxon>Eukaryota</taxon>
        <taxon>Metazoa</taxon>
        <taxon>Ecdysozoa</taxon>
        <taxon>Nematoda</taxon>
        <taxon>Chromadorea</taxon>
        <taxon>Rhabditida</taxon>
        <taxon>Rhabditina</taxon>
        <taxon>Rhabditomorpha</taxon>
        <taxon>Rhabditoidea</taxon>
        <taxon>Rhabditidae</taxon>
        <taxon>Peloderinae</taxon>
        <taxon>Caenorhabditis</taxon>
    </lineage>
</organism>
<proteinExistence type="predicted"/>
<feature type="domain" description="Sdz-33 F-box" evidence="1">
    <location>
        <begin position="57"/>
        <end position="113"/>
    </location>
</feature>
<dbReference type="Proteomes" id="UP000095282">
    <property type="component" value="Unplaced"/>
</dbReference>
<protein>
    <submittedName>
        <fullName evidence="3">FBA_2 domain-containing protein</fullName>
    </submittedName>
</protein>
<dbReference type="InterPro" id="IPR012885">
    <property type="entry name" value="F-box_Sdz-33"/>
</dbReference>
<evidence type="ECO:0000259" key="1">
    <source>
        <dbReference type="Pfam" id="PF07735"/>
    </source>
</evidence>
<keyword evidence="2" id="KW-1185">Reference proteome</keyword>
<dbReference type="PANTHER" id="PTHR21503:SF8">
    <property type="entry name" value="F-BOX ASSOCIATED DOMAIN-CONTAINING PROTEIN-RELATED"/>
    <property type="match status" value="1"/>
</dbReference>
<dbReference type="PANTHER" id="PTHR21503">
    <property type="entry name" value="F-BOX-CONTAINING HYPOTHETICAL PROTEIN C.ELEGANS"/>
    <property type="match status" value="1"/>
</dbReference>
<feature type="domain" description="Sdz-33 F-box" evidence="1">
    <location>
        <begin position="271"/>
        <end position="327"/>
    </location>
</feature>
<dbReference type="Pfam" id="PF07735">
    <property type="entry name" value="FBA_2"/>
    <property type="match status" value="2"/>
</dbReference>
<accession>A0A1I7UDN2</accession>
<dbReference type="WBParaSite" id="Csp11.Scaffold629.g8272.t1">
    <property type="protein sequence ID" value="Csp11.Scaffold629.g8272.t1"/>
    <property type="gene ID" value="Csp11.Scaffold629.g8272"/>
</dbReference>
<evidence type="ECO:0000313" key="2">
    <source>
        <dbReference type="Proteomes" id="UP000095282"/>
    </source>
</evidence>
<dbReference type="eggNOG" id="ENOG502TFW7">
    <property type="taxonomic scope" value="Eukaryota"/>
</dbReference>
<dbReference type="AlphaFoldDB" id="A0A1I7UDN2"/>